<keyword evidence="3" id="KW-1185">Reference proteome</keyword>
<dbReference type="PANTHER" id="PTHR43591:SF24">
    <property type="entry name" value="2-METHOXY-6-POLYPRENYL-1,4-BENZOQUINOL METHYLASE, MITOCHONDRIAL"/>
    <property type="match status" value="1"/>
</dbReference>
<reference evidence="2 3" key="1">
    <citation type="journal article" date="2014" name="Nature">
        <title>An environmental bacterial taxon with a large and distinct metabolic repertoire.</title>
        <authorList>
            <person name="Wilson M.C."/>
            <person name="Mori T."/>
            <person name="Ruckert C."/>
            <person name="Uria A.R."/>
            <person name="Helf M.J."/>
            <person name="Takada K."/>
            <person name="Gernert C."/>
            <person name="Steffens U.A."/>
            <person name="Heycke N."/>
            <person name="Schmitt S."/>
            <person name="Rinke C."/>
            <person name="Helfrich E.J."/>
            <person name="Brachmann A.O."/>
            <person name="Gurgui C."/>
            <person name="Wakimoto T."/>
            <person name="Kracht M."/>
            <person name="Crusemann M."/>
            <person name="Hentschel U."/>
            <person name="Abe I."/>
            <person name="Matsunaga S."/>
            <person name="Kalinowski J."/>
            <person name="Takeyama H."/>
            <person name="Piel J."/>
        </authorList>
    </citation>
    <scope>NUCLEOTIDE SEQUENCE [LARGE SCALE GENOMIC DNA]</scope>
    <source>
        <strain evidence="3">TSY1</strain>
    </source>
</reference>
<dbReference type="InterPro" id="IPR041698">
    <property type="entry name" value="Methyltransf_25"/>
</dbReference>
<proteinExistence type="predicted"/>
<dbReference type="PANTHER" id="PTHR43591">
    <property type="entry name" value="METHYLTRANSFERASE"/>
    <property type="match status" value="1"/>
</dbReference>
<dbReference type="EMBL" id="AZHW01000494">
    <property type="protein sequence ID" value="ETW98980.1"/>
    <property type="molecule type" value="Genomic_DNA"/>
</dbReference>
<dbReference type="CDD" id="cd02440">
    <property type="entry name" value="AdoMet_MTases"/>
    <property type="match status" value="1"/>
</dbReference>
<dbReference type="Proteomes" id="UP000019141">
    <property type="component" value="Unassembled WGS sequence"/>
</dbReference>
<evidence type="ECO:0000259" key="1">
    <source>
        <dbReference type="Pfam" id="PF13649"/>
    </source>
</evidence>
<dbReference type="AlphaFoldDB" id="W4LMQ0"/>
<dbReference type="Gene3D" id="3.40.50.150">
    <property type="entry name" value="Vaccinia Virus protein VP39"/>
    <property type="match status" value="1"/>
</dbReference>
<name>W4LMQ0_ENTF1</name>
<dbReference type="HOGENOM" id="CLU_081790_1_0_7"/>
<accession>W4LMQ0</accession>
<organism evidence="2 3">
    <name type="scientific">Entotheonella factor</name>
    <dbReference type="NCBI Taxonomy" id="1429438"/>
    <lineage>
        <taxon>Bacteria</taxon>
        <taxon>Pseudomonadati</taxon>
        <taxon>Nitrospinota/Tectimicrobiota group</taxon>
        <taxon>Candidatus Tectimicrobiota</taxon>
        <taxon>Candidatus Entotheonellia</taxon>
        <taxon>Candidatus Entotheonellales</taxon>
        <taxon>Candidatus Entotheonellaceae</taxon>
        <taxon>Candidatus Entotheonella</taxon>
    </lineage>
</organism>
<dbReference type="SUPFAM" id="SSF53335">
    <property type="entry name" value="S-adenosyl-L-methionine-dependent methyltransferases"/>
    <property type="match status" value="1"/>
</dbReference>
<protein>
    <recommendedName>
        <fullName evidence="1">Methyltransferase domain-containing protein</fullName>
    </recommendedName>
</protein>
<dbReference type="GO" id="GO:0008168">
    <property type="term" value="F:methyltransferase activity"/>
    <property type="evidence" value="ECO:0007669"/>
    <property type="project" value="TreeGrafter"/>
</dbReference>
<dbReference type="Pfam" id="PF13649">
    <property type="entry name" value="Methyltransf_25"/>
    <property type="match status" value="1"/>
</dbReference>
<gene>
    <name evidence="2" type="ORF">ETSY1_16685</name>
</gene>
<evidence type="ECO:0000313" key="2">
    <source>
        <dbReference type="EMBL" id="ETW98980.1"/>
    </source>
</evidence>
<comment type="caution">
    <text evidence="2">The sequence shown here is derived from an EMBL/GenBank/DDBJ whole genome shotgun (WGS) entry which is preliminary data.</text>
</comment>
<feature type="domain" description="Methyltransferase" evidence="1">
    <location>
        <begin position="53"/>
        <end position="153"/>
    </location>
</feature>
<sequence>MASSDPHGHHDWHSQQYVEEWVASATARDPERRAILRRVASLIPREAEAAIRVLDVGAGYGALSAQVLERFPQAELVCQDFSEPMFAQARERLAGASARISFVPCDLSDPSWTQALTGPFDAVVSGIAIHNVRYPERIRSIYAEIFDLVAPGGCFFNYDLIFVSGPSATQAYGHASHLTDWIQGESDNATRTVDAATDERASSRRDVISLEDQLRWLREGGFQEVECFWKEGHSAIIGGFRPL</sequence>
<dbReference type="InterPro" id="IPR029063">
    <property type="entry name" value="SAM-dependent_MTases_sf"/>
</dbReference>
<evidence type="ECO:0000313" key="3">
    <source>
        <dbReference type="Proteomes" id="UP000019141"/>
    </source>
</evidence>